<sequence>MSSQCGELAAFVCEREPPCNPTHPPSAIARSPPFPMSYSEILFPWCIILCLPNARTIVIERFRRRSDAEAYLRILRQINTEATYSIMFDWGDRRS</sequence>
<keyword evidence="1" id="KW-1133">Transmembrane helix</keyword>
<dbReference type="EMBL" id="JAHHHD010000003">
    <property type="protein sequence ID" value="MBW4657796.1"/>
    <property type="molecule type" value="Genomic_DNA"/>
</dbReference>
<name>A0A951Q9J3_9CYAN</name>
<reference evidence="2" key="2">
    <citation type="journal article" date="2022" name="Microbiol. Resour. Announc.">
        <title>Metagenome Sequencing to Explore Phylogenomics of Terrestrial Cyanobacteria.</title>
        <authorList>
            <person name="Ward R.D."/>
            <person name="Stajich J.E."/>
            <person name="Johansen J.R."/>
            <person name="Huntemann M."/>
            <person name="Clum A."/>
            <person name="Foster B."/>
            <person name="Foster B."/>
            <person name="Roux S."/>
            <person name="Palaniappan K."/>
            <person name="Varghese N."/>
            <person name="Mukherjee S."/>
            <person name="Reddy T.B.K."/>
            <person name="Daum C."/>
            <person name="Copeland A."/>
            <person name="Chen I.A."/>
            <person name="Ivanova N.N."/>
            <person name="Kyrpides N.C."/>
            <person name="Shapiro N."/>
            <person name="Eloe-Fadrosh E.A."/>
            <person name="Pietrasiak N."/>
        </authorList>
    </citation>
    <scope>NUCLEOTIDE SEQUENCE</scope>
    <source>
        <strain evidence="2">UHER 2000/2452</strain>
    </source>
</reference>
<keyword evidence="1" id="KW-0812">Transmembrane</keyword>
<dbReference type="Proteomes" id="UP000757435">
    <property type="component" value="Unassembled WGS sequence"/>
</dbReference>
<feature type="transmembrane region" description="Helical" evidence="1">
    <location>
        <begin position="41"/>
        <end position="58"/>
    </location>
</feature>
<evidence type="ECO:0000313" key="2">
    <source>
        <dbReference type="EMBL" id="MBW4657796.1"/>
    </source>
</evidence>
<reference evidence="2" key="1">
    <citation type="submission" date="2021-05" db="EMBL/GenBank/DDBJ databases">
        <authorList>
            <person name="Pietrasiak N."/>
            <person name="Ward R."/>
            <person name="Stajich J.E."/>
            <person name="Kurbessoian T."/>
        </authorList>
    </citation>
    <scope>NUCLEOTIDE SEQUENCE</scope>
    <source>
        <strain evidence="2">UHER 2000/2452</strain>
    </source>
</reference>
<dbReference type="AlphaFoldDB" id="A0A951Q9J3"/>
<gene>
    <name evidence="2" type="ORF">KME15_03915</name>
</gene>
<keyword evidence="1" id="KW-0472">Membrane</keyword>
<organism evidence="2 3">
    <name type="scientific">Drouetiella hepatica Uher 2000/2452</name>
    <dbReference type="NCBI Taxonomy" id="904376"/>
    <lineage>
        <taxon>Bacteria</taxon>
        <taxon>Bacillati</taxon>
        <taxon>Cyanobacteriota</taxon>
        <taxon>Cyanophyceae</taxon>
        <taxon>Oculatellales</taxon>
        <taxon>Oculatellaceae</taxon>
        <taxon>Drouetiella</taxon>
    </lineage>
</organism>
<evidence type="ECO:0000313" key="3">
    <source>
        <dbReference type="Proteomes" id="UP000757435"/>
    </source>
</evidence>
<accession>A0A951Q9J3</accession>
<comment type="caution">
    <text evidence="2">The sequence shown here is derived from an EMBL/GenBank/DDBJ whole genome shotgun (WGS) entry which is preliminary data.</text>
</comment>
<protein>
    <submittedName>
        <fullName evidence="2">Uncharacterized protein</fullName>
    </submittedName>
</protein>
<evidence type="ECO:0000256" key="1">
    <source>
        <dbReference type="SAM" id="Phobius"/>
    </source>
</evidence>
<proteinExistence type="predicted"/>